<dbReference type="GO" id="GO:0005576">
    <property type="term" value="C:extracellular region"/>
    <property type="evidence" value="ECO:0007669"/>
    <property type="project" value="UniProtKB-SubCell"/>
</dbReference>
<comment type="caution">
    <text evidence="5">The sequence shown here is derived from an EMBL/GenBank/DDBJ whole genome shotgun (WGS) entry which is preliminary data.</text>
</comment>
<feature type="non-terminal residue" evidence="5">
    <location>
        <position position="472"/>
    </location>
</feature>
<evidence type="ECO:0000256" key="4">
    <source>
        <dbReference type="ARBA" id="ARBA00022729"/>
    </source>
</evidence>
<dbReference type="AlphaFoldDB" id="A0A8J5ZT69"/>
<comment type="similarity">
    <text evidence="2">Belongs to the PLAC1 family.</text>
</comment>
<evidence type="ECO:0000313" key="5">
    <source>
        <dbReference type="EMBL" id="KAG8505737.1"/>
    </source>
</evidence>
<reference evidence="5" key="1">
    <citation type="journal article" date="2021" name="Evol. Appl.">
        <title>The genome of the Pyrenean desman and the effects of bottlenecks and inbreeding on the genomic landscape of an endangered species.</title>
        <authorList>
            <person name="Escoda L."/>
            <person name="Castresana J."/>
        </authorList>
    </citation>
    <scope>NUCLEOTIDE SEQUENCE</scope>
    <source>
        <strain evidence="5">IBE-C5619</strain>
    </source>
</reference>
<sequence length="472" mass="54339">VFCTEWWFFAKIKPTVFSNVYMNPEEAFLGDDCPVTYLMPGVYYEFFYATYDCGIKNIVRRMSFCLKPQSFLVLWQQVHKSEATMYSLEIFSKTVSCWKLKSSMSQVAPATELRSQCRVLSGGECGREARQTLRPPLHLTFQTRHHTWKVKSHAQMKGTRDPNGETKRLVFITCSEYWLDVRVRLRPYVQQQQPQPYEFHLGTGCPATRGLLDFLEFHYPLSSCGIKTQERPWGLLIESFITYEPANSAVRAVISACSDDWLVVRMKRKPFGNDTEVQVGEIYLGNNCPVTKMLLSSYEFSYSVVSCGIKKIVTKMSCSLDWVMVSVIPCAYNRYILSEELNLGSGCPVTRVQTYLYDFVYSVHDCGIRTQVISEYILLIQTELHYIPVNDHWDSETIPLACLSSRKSVWLIPVSTEDEVKIDPSPFMTDFETTPEEIGLLSDSLIKEKWKTGNGLTKFARKTKFFSCKRNN</sequence>
<accession>A0A8J5ZT69</accession>
<keyword evidence="4" id="KW-0732">Signal</keyword>
<protein>
    <submittedName>
        <fullName evidence="5">Oocyte-secreted protein 2</fullName>
    </submittedName>
</protein>
<dbReference type="EMBL" id="JAGFMF010012242">
    <property type="protein sequence ID" value="KAG8505737.1"/>
    <property type="molecule type" value="Genomic_DNA"/>
</dbReference>
<evidence type="ECO:0000313" key="6">
    <source>
        <dbReference type="Proteomes" id="UP000700334"/>
    </source>
</evidence>
<dbReference type="Gene3D" id="2.60.40.3210">
    <property type="entry name" value="Zona pellucida, ZP-N domain"/>
    <property type="match status" value="1"/>
</dbReference>
<dbReference type="InterPro" id="IPR033222">
    <property type="entry name" value="PLAC1_fam"/>
</dbReference>
<comment type="subcellular location">
    <subcellularLocation>
        <location evidence="1">Secreted</location>
    </subcellularLocation>
</comment>
<keyword evidence="3" id="KW-0964">Secreted</keyword>
<organism evidence="5 6">
    <name type="scientific">Galemys pyrenaicus</name>
    <name type="common">Iberian desman</name>
    <name type="synonym">Pyrenean desman</name>
    <dbReference type="NCBI Taxonomy" id="202257"/>
    <lineage>
        <taxon>Eukaryota</taxon>
        <taxon>Metazoa</taxon>
        <taxon>Chordata</taxon>
        <taxon>Craniata</taxon>
        <taxon>Vertebrata</taxon>
        <taxon>Euteleostomi</taxon>
        <taxon>Mammalia</taxon>
        <taxon>Eutheria</taxon>
        <taxon>Laurasiatheria</taxon>
        <taxon>Eulipotyphla</taxon>
        <taxon>Talpidae</taxon>
        <taxon>Galemys</taxon>
    </lineage>
</organism>
<dbReference type="Proteomes" id="UP000700334">
    <property type="component" value="Unassembled WGS sequence"/>
</dbReference>
<evidence type="ECO:0000256" key="2">
    <source>
        <dbReference type="ARBA" id="ARBA00010071"/>
    </source>
</evidence>
<evidence type="ECO:0000256" key="3">
    <source>
        <dbReference type="ARBA" id="ARBA00022525"/>
    </source>
</evidence>
<gene>
    <name evidence="5" type="ORF">J0S82_019131</name>
</gene>
<keyword evidence="6" id="KW-1185">Reference proteome</keyword>
<dbReference type="PANTHER" id="PTHR14380:SF7">
    <property type="entry name" value="OOCYTE-SECRETED PROTEIN 2"/>
    <property type="match status" value="1"/>
</dbReference>
<proteinExistence type="inferred from homology"/>
<name>A0A8J5ZT69_GALPY</name>
<dbReference type="PANTHER" id="PTHR14380">
    <property type="entry name" value="PLACENTA-SPECIFIC PROTEIN 1"/>
    <property type="match status" value="1"/>
</dbReference>
<dbReference type="OrthoDB" id="9829838at2759"/>
<evidence type="ECO:0000256" key="1">
    <source>
        <dbReference type="ARBA" id="ARBA00004613"/>
    </source>
</evidence>
<feature type="non-terminal residue" evidence="5">
    <location>
        <position position="1"/>
    </location>
</feature>